<evidence type="ECO:0000256" key="6">
    <source>
        <dbReference type="ARBA" id="ARBA00023315"/>
    </source>
</evidence>
<gene>
    <name evidence="10" type="ORF">EDD79_102917</name>
</gene>
<comment type="domain">
    <text evidence="7">The HXXXXD motif is essential for acyltransferase activity and may constitute the binding site for the phosphate moiety of the glycerol-3-phosphate.</text>
</comment>
<keyword evidence="3 7" id="KW-0444">Lipid biosynthesis</keyword>
<feature type="domain" description="Phospholipid/glycerol acyltransferase" evidence="9">
    <location>
        <begin position="73"/>
        <end position="187"/>
    </location>
</feature>
<dbReference type="SUPFAM" id="SSF69593">
    <property type="entry name" value="Glycerol-3-phosphate (1)-acyltransferase"/>
    <property type="match status" value="1"/>
</dbReference>
<evidence type="ECO:0000256" key="5">
    <source>
        <dbReference type="ARBA" id="ARBA00023098"/>
    </source>
</evidence>
<evidence type="ECO:0000256" key="3">
    <source>
        <dbReference type="ARBA" id="ARBA00022516"/>
    </source>
</evidence>
<dbReference type="NCBIfam" id="TIGR00530">
    <property type="entry name" value="AGP_acyltrn"/>
    <property type="match status" value="1"/>
</dbReference>
<proteinExistence type="inferred from homology"/>
<dbReference type="EMBL" id="SLYC01000029">
    <property type="protein sequence ID" value="TCQ00569.1"/>
    <property type="molecule type" value="Genomic_DNA"/>
</dbReference>
<dbReference type="GO" id="GO:0006654">
    <property type="term" value="P:phosphatidic acid biosynthetic process"/>
    <property type="evidence" value="ECO:0007669"/>
    <property type="project" value="TreeGrafter"/>
</dbReference>
<evidence type="ECO:0000256" key="8">
    <source>
        <dbReference type="SAM" id="Phobius"/>
    </source>
</evidence>
<keyword evidence="8" id="KW-0472">Membrane</keyword>
<dbReference type="GO" id="GO:0016020">
    <property type="term" value="C:membrane"/>
    <property type="evidence" value="ECO:0007669"/>
    <property type="project" value="InterPro"/>
</dbReference>
<comment type="similarity">
    <text evidence="2 7">Belongs to the 1-acyl-sn-glycerol-3-phosphate acyltransferase family.</text>
</comment>
<keyword evidence="8" id="KW-0812">Transmembrane</keyword>
<keyword evidence="8" id="KW-1133">Transmembrane helix</keyword>
<dbReference type="EC" id="2.3.1.51" evidence="7"/>
<evidence type="ECO:0000256" key="7">
    <source>
        <dbReference type="RuleBase" id="RU361267"/>
    </source>
</evidence>
<sequence length="236" mass="26739">MRTIYFYVYLSLHLLYSCIYIPRVKYYIKHNMLKEKRSLTYKISNRWAKSLVRITGSSVDISGLENIPVDTPVLFASNHQSNFDIPILLGYLPKPIGFVAKVELAKVPLLSTWLKFGDCVFIDRKDIRQSLKAINAASDILKSGHSMVIFPEGTRSKSNELGVFKPGSLKLAEKAGVPIIPITIHNSYEIYEGNNNRVKPANVRITVGKPIYSNTDNTEKSTVVRVYETIKNELEK</sequence>
<keyword evidence="7" id="KW-0594">Phospholipid biosynthesis</keyword>
<dbReference type="GO" id="GO:0003841">
    <property type="term" value="F:1-acylglycerol-3-phosphate O-acyltransferase activity"/>
    <property type="evidence" value="ECO:0007669"/>
    <property type="project" value="UniProtKB-UniRule"/>
</dbReference>
<dbReference type="SMART" id="SM00563">
    <property type="entry name" value="PlsC"/>
    <property type="match status" value="1"/>
</dbReference>
<comment type="caution">
    <text evidence="10">The sequence shown here is derived from an EMBL/GenBank/DDBJ whole genome shotgun (WGS) entry which is preliminary data.</text>
</comment>
<accession>A0A4R2TSN4</accession>
<reference evidence="10 11" key="1">
    <citation type="submission" date="2019-03" db="EMBL/GenBank/DDBJ databases">
        <title>Genomic Encyclopedia of Type Strains, Phase IV (KMG-IV): sequencing the most valuable type-strain genomes for metagenomic binning, comparative biology and taxonomic classification.</title>
        <authorList>
            <person name="Goeker M."/>
        </authorList>
    </citation>
    <scope>NUCLEOTIDE SEQUENCE [LARGE SCALE GENOMIC DNA]</scope>
    <source>
        <strain evidence="10 11">DSM 100013</strain>
    </source>
</reference>
<comment type="pathway">
    <text evidence="1">Lipid metabolism.</text>
</comment>
<dbReference type="RefSeq" id="WP_132848999.1">
    <property type="nucleotide sequence ID" value="NZ_CP058648.1"/>
</dbReference>
<dbReference type="PANTHER" id="PTHR10434">
    <property type="entry name" value="1-ACYL-SN-GLYCEROL-3-PHOSPHATE ACYLTRANSFERASE"/>
    <property type="match status" value="1"/>
</dbReference>
<keyword evidence="6 7" id="KW-0012">Acyltransferase</keyword>
<evidence type="ECO:0000256" key="2">
    <source>
        <dbReference type="ARBA" id="ARBA00008655"/>
    </source>
</evidence>
<dbReference type="Pfam" id="PF01553">
    <property type="entry name" value="Acyltransferase"/>
    <property type="match status" value="1"/>
</dbReference>
<keyword evidence="4 7" id="KW-0808">Transferase</keyword>
<dbReference type="OrthoDB" id="9803035at2"/>
<feature type="transmembrane region" description="Helical" evidence="8">
    <location>
        <begin position="6"/>
        <end position="28"/>
    </location>
</feature>
<comment type="catalytic activity">
    <reaction evidence="7">
        <text>a 1-acyl-sn-glycero-3-phosphate + an acyl-CoA = a 1,2-diacyl-sn-glycero-3-phosphate + CoA</text>
        <dbReference type="Rhea" id="RHEA:19709"/>
        <dbReference type="ChEBI" id="CHEBI:57287"/>
        <dbReference type="ChEBI" id="CHEBI:57970"/>
        <dbReference type="ChEBI" id="CHEBI:58342"/>
        <dbReference type="ChEBI" id="CHEBI:58608"/>
        <dbReference type="EC" id="2.3.1.51"/>
    </reaction>
</comment>
<protein>
    <recommendedName>
        <fullName evidence="7">1-acyl-sn-glycerol-3-phosphate acyltransferase</fullName>
        <ecNumber evidence="7">2.3.1.51</ecNumber>
    </recommendedName>
</protein>
<dbReference type="Proteomes" id="UP000295504">
    <property type="component" value="Unassembled WGS sequence"/>
</dbReference>
<evidence type="ECO:0000313" key="10">
    <source>
        <dbReference type="EMBL" id="TCQ00569.1"/>
    </source>
</evidence>
<keyword evidence="7" id="KW-1208">Phospholipid metabolism</keyword>
<dbReference type="InterPro" id="IPR004552">
    <property type="entry name" value="AGP_acyltrans"/>
</dbReference>
<keyword evidence="11" id="KW-1185">Reference proteome</keyword>
<keyword evidence="5 7" id="KW-0443">Lipid metabolism</keyword>
<evidence type="ECO:0000256" key="1">
    <source>
        <dbReference type="ARBA" id="ARBA00005189"/>
    </source>
</evidence>
<dbReference type="PANTHER" id="PTHR10434:SF64">
    <property type="entry name" value="1-ACYL-SN-GLYCEROL-3-PHOSPHATE ACYLTRANSFERASE-RELATED"/>
    <property type="match status" value="1"/>
</dbReference>
<evidence type="ECO:0000313" key="11">
    <source>
        <dbReference type="Proteomes" id="UP000295504"/>
    </source>
</evidence>
<evidence type="ECO:0000259" key="9">
    <source>
        <dbReference type="SMART" id="SM00563"/>
    </source>
</evidence>
<name>A0A4R2TSN4_9FIRM</name>
<dbReference type="InterPro" id="IPR002123">
    <property type="entry name" value="Plipid/glycerol_acylTrfase"/>
</dbReference>
<dbReference type="CDD" id="cd07989">
    <property type="entry name" value="LPLAT_AGPAT-like"/>
    <property type="match status" value="1"/>
</dbReference>
<dbReference type="PROSITE" id="PS51257">
    <property type="entry name" value="PROKAR_LIPOPROTEIN"/>
    <property type="match status" value="1"/>
</dbReference>
<organism evidence="10 11">
    <name type="scientific">Serpentinicella alkaliphila</name>
    <dbReference type="NCBI Taxonomy" id="1734049"/>
    <lineage>
        <taxon>Bacteria</taxon>
        <taxon>Bacillati</taxon>
        <taxon>Bacillota</taxon>
        <taxon>Clostridia</taxon>
        <taxon>Peptostreptococcales</taxon>
        <taxon>Natronincolaceae</taxon>
        <taxon>Serpentinicella</taxon>
    </lineage>
</organism>
<dbReference type="AlphaFoldDB" id="A0A4R2TSN4"/>
<evidence type="ECO:0000256" key="4">
    <source>
        <dbReference type="ARBA" id="ARBA00022679"/>
    </source>
</evidence>